<organism evidence="1 2">
    <name type="scientific">[Bacteroides] pectinophilus ATCC 43243</name>
    <dbReference type="NCBI Taxonomy" id="483218"/>
    <lineage>
        <taxon>Bacteria</taxon>
        <taxon>Bacillati</taxon>
        <taxon>Bacillota</taxon>
        <taxon>Clostridia</taxon>
        <taxon>Eubacteriales</taxon>
    </lineage>
</organism>
<evidence type="ECO:0000313" key="2">
    <source>
        <dbReference type="Proteomes" id="UP000003136"/>
    </source>
</evidence>
<proteinExistence type="predicted"/>
<dbReference type="eggNOG" id="ENOG5032RA4">
    <property type="taxonomic scope" value="Bacteria"/>
</dbReference>
<dbReference type="AlphaFoldDB" id="B7AQE3"/>
<keyword evidence="2" id="KW-1185">Reference proteome</keyword>
<accession>B7AQE3</accession>
<reference evidence="1 2" key="1">
    <citation type="submission" date="2008-11" db="EMBL/GenBank/DDBJ databases">
        <title>Draft genome sequence of Bacteroides pectinophilus (ATCC 43243).</title>
        <authorList>
            <person name="Sudarsanam P."/>
            <person name="Ley R."/>
            <person name="Guruge J."/>
            <person name="Turnbaugh P.J."/>
            <person name="Mahowald M."/>
            <person name="Liep D."/>
            <person name="Gordon J."/>
        </authorList>
    </citation>
    <scope>NUCLEOTIDE SEQUENCE [LARGE SCALE GENOMIC DNA]</scope>
    <source>
        <strain evidence="1 2">ATCC 43243</strain>
    </source>
</reference>
<name>B7AQE3_9FIRM</name>
<dbReference type="STRING" id="483218.BACPEC_00900"/>
<reference evidence="1 2" key="2">
    <citation type="submission" date="2008-11" db="EMBL/GenBank/DDBJ databases">
        <authorList>
            <person name="Fulton L."/>
            <person name="Clifton S."/>
            <person name="Fulton B."/>
            <person name="Xu J."/>
            <person name="Minx P."/>
            <person name="Pepin K.H."/>
            <person name="Johnson M."/>
            <person name="Bhonagiri V."/>
            <person name="Nash W.E."/>
            <person name="Mardis E.R."/>
            <person name="Wilson R.K."/>
        </authorList>
    </citation>
    <scope>NUCLEOTIDE SEQUENCE [LARGE SCALE GENOMIC DNA]</scope>
    <source>
        <strain evidence="1 2">ATCC 43243</strain>
    </source>
</reference>
<dbReference type="InterPro" id="IPR043779">
    <property type="entry name" value="DUF5721"/>
</dbReference>
<dbReference type="HOGENOM" id="CLU_104975_0_0_9"/>
<dbReference type="Pfam" id="PF18988">
    <property type="entry name" value="DUF5721"/>
    <property type="match status" value="1"/>
</dbReference>
<protein>
    <submittedName>
        <fullName evidence="1">Uncharacterized protein</fullName>
    </submittedName>
</protein>
<sequence length="163" mass="18792">MHHMIILSVKEIKSFMSHLFMKETLDSWLVSEVTITTHNTFQVDGRLHKDFYGETIPDELASCEYSPWSLLRPLCFGIIKGSRTPLYMKLVLQLNSSMVENILSESAAPFVPEDINGLFINIRYEDGSLSITTGSSLRTFSMDKTLDEAFENYVRRLFFQFCE</sequence>
<evidence type="ECO:0000313" key="1">
    <source>
        <dbReference type="EMBL" id="EEC57915.1"/>
    </source>
</evidence>
<dbReference type="EMBL" id="ABVQ01000035">
    <property type="protein sequence ID" value="EEC57915.1"/>
    <property type="molecule type" value="Genomic_DNA"/>
</dbReference>
<comment type="caution">
    <text evidence="1">The sequence shown here is derived from an EMBL/GenBank/DDBJ whole genome shotgun (WGS) entry which is preliminary data.</text>
</comment>
<gene>
    <name evidence="1" type="ORF">BACPEC_00900</name>
</gene>
<dbReference type="Proteomes" id="UP000003136">
    <property type="component" value="Unassembled WGS sequence"/>
</dbReference>